<dbReference type="Pfam" id="PF09357">
    <property type="entry name" value="RteC"/>
    <property type="match status" value="1"/>
</dbReference>
<gene>
    <name evidence="1" type="ORF">GTC17262_05730</name>
</gene>
<proteinExistence type="predicted"/>
<dbReference type="InterPro" id="IPR018534">
    <property type="entry name" value="Tet_reg_excision_RteC"/>
</dbReference>
<name>A0AB33JLQ8_9BACT</name>
<dbReference type="AlphaFoldDB" id="A0AB33JLQ8"/>
<dbReference type="EMBL" id="AP035789">
    <property type="protein sequence ID" value="BFO80382.1"/>
    <property type="molecule type" value="Genomic_DNA"/>
</dbReference>
<organism evidence="1">
    <name type="scientific">Prevotella sp. GTC17262</name>
    <dbReference type="NCBI Taxonomy" id="3236797"/>
    <lineage>
        <taxon>Bacteria</taxon>
        <taxon>Pseudomonadati</taxon>
        <taxon>Bacteroidota</taxon>
        <taxon>Bacteroidia</taxon>
        <taxon>Bacteroidales</taxon>
        <taxon>Prevotellaceae</taxon>
        <taxon>Prevotella</taxon>
    </lineage>
</organism>
<accession>A0AB33JLQ8</accession>
<sequence length="193" mass="22251">MEHTILTQTTFFRILDNDGQEGIGEAYRELTLLVARLCRPDRQDADAFAAMTYAETELRHHCRYRDSGTAGAYVRKAADFIREMRKGMRTEVPSGKGNARTAGAFRWTGNTIDLVELVYGLHEMACIDDGNVGIKRLAAFFYELFGINGKDAYRFYADIKLRKDISRTYFLDRMAKRLNGRMDRDEQLQAKRR</sequence>
<protein>
    <submittedName>
        <fullName evidence="1">RteC domain-containing protein</fullName>
    </submittedName>
</protein>
<reference evidence="1" key="1">
    <citation type="submission" date="2024-07" db="EMBL/GenBank/DDBJ databases">
        <title>Complete genome sequence of Prevotella sp. YM-2024 GTC17262.</title>
        <authorList>
            <person name="Hayashi M."/>
            <person name="Muto Y."/>
            <person name="Tanaka K."/>
            <person name="Niwa H."/>
        </authorList>
    </citation>
    <scope>NUCLEOTIDE SEQUENCE</scope>
    <source>
        <strain evidence="1">GTC17262</strain>
    </source>
</reference>
<evidence type="ECO:0000313" key="1">
    <source>
        <dbReference type="EMBL" id="BFO80382.1"/>
    </source>
</evidence>